<dbReference type="Pfam" id="PF12552">
    <property type="entry name" value="DUF3741"/>
    <property type="match status" value="1"/>
</dbReference>
<dbReference type="InterPro" id="IPR022212">
    <property type="entry name" value="DUF3741"/>
</dbReference>
<feature type="region of interest" description="Disordered" evidence="1">
    <location>
        <begin position="65"/>
        <end position="137"/>
    </location>
</feature>
<feature type="domain" description="DUF4378" evidence="3">
    <location>
        <begin position="724"/>
        <end position="872"/>
    </location>
</feature>
<feature type="compositionally biased region" description="Basic and acidic residues" evidence="1">
    <location>
        <begin position="549"/>
        <end position="558"/>
    </location>
</feature>
<comment type="caution">
    <text evidence="4">The sequence shown here is derived from an EMBL/GenBank/DDBJ whole genome shotgun (WGS) entry which is preliminary data.</text>
</comment>
<dbReference type="PANTHER" id="PTHR47212:SF2">
    <property type="entry name" value="DUF3741 DOMAIN-CONTAINING PROTEIN"/>
    <property type="match status" value="1"/>
</dbReference>
<feature type="compositionally biased region" description="Basic and acidic residues" evidence="1">
    <location>
        <begin position="86"/>
        <end position="95"/>
    </location>
</feature>
<feature type="compositionally biased region" description="Basic and acidic residues" evidence="1">
    <location>
        <begin position="285"/>
        <end position="299"/>
    </location>
</feature>
<feature type="compositionally biased region" description="Basic and acidic residues" evidence="1">
    <location>
        <begin position="269"/>
        <end position="278"/>
    </location>
</feature>
<dbReference type="Pfam" id="PF14309">
    <property type="entry name" value="DUF4378"/>
    <property type="match status" value="1"/>
</dbReference>
<organism evidence="4 5">
    <name type="scientific">Ficus carica</name>
    <name type="common">Common fig</name>
    <dbReference type="NCBI Taxonomy" id="3494"/>
    <lineage>
        <taxon>Eukaryota</taxon>
        <taxon>Viridiplantae</taxon>
        <taxon>Streptophyta</taxon>
        <taxon>Embryophyta</taxon>
        <taxon>Tracheophyta</taxon>
        <taxon>Spermatophyta</taxon>
        <taxon>Magnoliopsida</taxon>
        <taxon>eudicotyledons</taxon>
        <taxon>Gunneridae</taxon>
        <taxon>Pentapetalae</taxon>
        <taxon>rosids</taxon>
        <taxon>fabids</taxon>
        <taxon>Rosales</taxon>
        <taxon>Moraceae</taxon>
        <taxon>Ficeae</taxon>
        <taxon>Ficus</taxon>
    </lineage>
</organism>
<feature type="compositionally biased region" description="Basic and acidic residues" evidence="1">
    <location>
        <begin position="425"/>
        <end position="445"/>
    </location>
</feature>
<feature type="region of interest" description="Disordered" evidence="1">
    <location>
        <begin position="416"/>
        <end position="446"/>
    </location>
</feature>
<protein>
    <recommendedName>
        <fullName evidence="6">DUF4378 domain-containing protein</fullName>
    </recommendedName>
</protein>
<feature type="compositionally biased region" description="Low complexity" evidence="1">
    <location>
        <begin position="568"/>
        <end position="581"/>
    </location>
</feature>
<proteinExistence type="predicted"/>
<feature type="region of interest" description="Disordered" evidence="1">
    <location>
        <begin position="602"/>
        <end position="625"/>
    </location>
</feature>
<dbReference type="PANTHER" id="PTHR47212">
    <property type="entry name" value="ADHESIN-LIKE PROTEIN, PUTATIVE (DUF3741)-RELATED"/>
    <property type="match status" value="1"/>
</dbReference>
<evidence type="ECO:0000259" key="2">
    <source>
        <dbReference type="Pfam" id="PF12552"/>
    </source>
</evidence>
<feature type="domain" description="DUF3741" evidence="2">
    <location>
        <begin position="194"/>
        <end position="237"/>
    </location>
</feature>
<dbReference type="EMBL" id="BTGU01000003">
    <property type="protein sequence ID" value="GMN32071.1"/>
    <property type="molecule type" value="Genomic_DNA"/>
</dbReference>
<gene>
    <name evidence="4" type="ORF">TIFTF001_003510</name>
</gene>
<evidence type="ECO:0000313" key="5">
    <source>
        <dbReference type="Proteomes" id="UP001187192"/>
    </source>
</evidence>
<name>A0AA87ZTQ5_FICCA</name>
<accession>A0AA87ZTQ5</accession>
<feature type="compositionally biased region" description="Polar residues" evidence="1">
    <location>
        <begin position="250"/>
        <end position="268"/>
    </location>
</feature>
<feature type="region of interest" description="Disordered" evidence="1">
    <location>
        <begin position="524"/>
        <end position="581"/>
    </location>
</feature>
<feature type="compositionally biased region" description="Low complexity" evidence="1">
    <location>
        <begin position="610"/>
        <end position="619"/>
    </location>
</feature>
<feature type="compositionally biased region" description="Basic and acidic residues" evidence="1">
    <location>
        <begin position="65"/>
        <end position="77"/>
    </location>
</feature>
<feature type="region of interest" description="Disordered" evidence="1">
    <location>
        <begin position="250"/>
        <end position="301"/>
    </location>
</feature>
<evidence type="ECO:0000259" key="3">
    <source>
        <dbReference type="Pfam" id="PF14309"/>
    </source>
</evidence>
<evidence type="ECO:0008006" key="6">
    <source>
        <dbReference type="Google" id="ProtNLM"/>
    </source>
</evidence>
<reference evidence="4" key="1">
    <citation type="submission" date="2023-07" db="EMBL/GenBank/DDBJ databases">
        <title>draft genome sequence of fig (Ficus carica).</title>
        <authorList>
            <person name="Takahashi T."/>
            <person name="Nishimura K."/>
        </authorList>
    </citation>
    <scope>NUCLEOTIDE SEQUENCE</scope>
</reference>
<dbReference type="InterPro" id="IPR025486">
    <property type="entry name" value="DUF4378"/>
</dbReference>
<evidence type="ECO:0000313" key="4">
    <source>
        <dbReference type="EMBL" id="GMN32071.1"/>
    </source>
</evidence>
<keyword evidence="5" id="KW-1185">Reference proteome</keyword>
<dbReference type="AlphaFoldDB" id="A0AA87ZTQ5"/>
<evidence type="ECO:0000256" key="1">
    <source>
        <dbReference type="SAM" id="MobiDB-lite"/>
    </source>
</evidence>
<sequence length="879" mass="99632">MARFTPPKSPLVCDKHKSGCTWSLYSLFEFRHGNSNRKLLSHRKHFQRDVIDDGDAKPNDLFTKFDEKRQGKDDKNENLVGPSIQHENKLKREEASTSEPGQLPKKFPRPSHVPLHGQADSAKQKQPPYPKPVGKSFDKLELAASARTLKKKKHAKKMRGCGCKNVDFVRYDQLNEINPQLLKVNDVTEAIVNRKFIEGKYLSGDRVNQHSKQLLDALEILNSNKELFSKLLQDPNSLLVKHIQDLRDSQAQNQQKNLSSGANISEHQTCNDRNHEEPGSTQKVRSSDRFRSNGRHDPLASEIVVLKPGPIGRRDSSDKIKINHCSSPQSFHGFGEHVESVKPASFSFDHIKRKFKHAMGVTRKDQHLMSNKGMEIIRRNSQNSNRVEKGEMEKISFDIERRDKINKLKDFKARIDQETASTSKSGRDRSESRTNVEGKNEDNFFHKHGPKAVQRTVSSPEHDFLPLHSPRRDIKTGFETAHMRFSPYNYSQVAYESNNWRLQKEHKVSYSSSLKQNLEAIIDSKKSKSQSQVVDSSTRGETNTMDMPFKLDGREKNATVETTETRNSNGASTSSDSSVKISTAETSDNICQVATDLSEVSSESCDTYKSSTSQNTTNTNEEDECSNCSRLDSSFEDQPSTCSTDVFPSTPRVQRVEDLDSIKDIVDQSSPISVLEQFFTDVASPPSTICQPAEEEDLTGLVKSHLNSDINTTTSLFVYGSISEYVKAVVQASDLNWDRLDFDACESDQLLDPSLFDSVKLQDNQLYGDCELLFDCISEVLLEVYDANFRSSPWLSFMKPKSLRPLQVESFVTQEVMRRVDSFFQPQSLPITMDLLVQNDMRRSGTWLDIRTDIDDMVSEMVEGALDELIMETIVDLQI</sequence>
<dbReference type="Proteomes" id="UP001187192">
    <property type="component" value="Unassembled WGS sequence"/>
</dbReference>